<dbReference type="EMBL" id="BQNB010017988">
    <property type="protein sequence ID" value="GJT69445.1"/>
    <property type="molecule type" value="Genomic_DNA"/>
</dbReference>
<feature type="region of interest" description="Disordered" evidence="1">
    <location>
        <begin position="154"/>
        <end position="183"/>
    </location>
</feature>
<reference evidence="2" key="1">
    <citation type="journal article" date="2022" name="Int. J. Mol. Sci.">
        <title>Draft Genome of Tanacetum Coccineum: Genomic Comparison of Closely Related Tanacetum-Family Plants.</title>
        <authorList>
            <person name="Yamashiro T."/>
            <person name="Shiraishi A."/>
            <person name="Nakayama K."/>
            <person name="Satake H."/>
        </authorList>
    </citation>
    <scope>NUCLEOTIDE SEQUENCE</scope>
</reference>
<evidence type="ECO:0000256" key="1">
    <source>
        <dbReference type="SAM" id="MobiDB-lite"/>
    </source>
</evidence>
<protein>
    <submittedName>
        <fullName evidence="2">Uncharacterized protein</fullName>
    </submittedName>
</protein>
<accession>A0ABQ5G1R9</accession>
<dbReference type="Proteomes" id="UP001151760">
    <property type="component" value="Unassembled WGS sequence"/>
</dbReference>
<sequence>MPYLRFTKIIINHFLSLHKSIPKGLPSSLNTIKDDDVLSRMKFVRIGEDVQEYGKAILNTMLTEATKQSEAYKAFIGYSTGLVPPKKTRGKCSKGKQQEVTTKKKTIITIDDNIITDNPDVALELGKSISKIDAKIVDETRRVLVTHARLVTEKAASGEESEESNGELAHRKTPPSKPQKLKGIQVMSADEQFAVDTKKAMKANKQAIREATRIIQ</sequence>
<organism evidence="2 3">
    <name type="scientific">Tanacetum coccineum</name>
    <dbReference type="NCBI Taxonomy" id="301880"/>
    <lineage>
        <taxon>Eukaryota</taxon>
        <taxon>Viridiplantae</taxon>
        <taxon>Streptophyta</taxon>
        <taxon>Embryophyta</taxon>
        <taxon>Tracheophyta</taxon>
        <taxon>Spermatophyta</taxon>
        <taxon>Magnoliopsida</taxon>
        <taxon>eudicotyledons</taxon>
        <taxon>Gunneridae</taxon>
        <taxon>Pentapetalae</taxon>
        <taxon>asterids</taxon>
        <taxon>campanulids</taxon>
        <taxon>Asterales</taxon>
        <taxon>Asteraceae</taxon>
        <taxon>Asteroideae</taxon>
        <taxon>Anthemideae</taxon>
        <taxon>Anthemidinae</taxon>
        <taxon>Tanacetum</taxon>
    </lineage>
</organism>
<name>A0ABQ5G1R9_9ASTR</name>
<gene>
    <name evidence="2" type="ORF">Tco_1028731</name>
</gene>
<evidence type="ECO:0000313" key="3">
    <source>
        <dbReference type="Proteomes" id="UP001151760"/>
    </source>
</evidence>
<keyword evidence="3" id="KW-1185">Reference proteome</keyword>
<reference evidence="2" key="2">
    <citation type="submission" date="2022-01" db="EMBL/GenBank/DDBJ databases">
        <authorList>
            <person name="Yamashiro T."/>
            <person name="Shiraishi A."/>
            <person name="Satake H."/>
            <person name="Nakayama K."/>
        </authorList>
    </citation>
    <scope>NUCLEOTIDE SEQUENCE</scope>
</reference>
<evidence type="ECO:0000313" key="2">
    <source>
        <dbReference type="EMBL" id="GJT69445.1"/>
    </source>
</evidence>
<proteinExistence type="predicted"/>
<comment type="caution">
    <text evidence="2">The sequence shown here is derived from an EMBL/GenBank/DDBJ whole genome shotgun (WGS) entry which is preliminary data.</text>
</comment>